<evidence type="ECO:0000313" key="3">
    <source>
        <dbReference type="Proteomes" id="UP001501600"/>
    </source>
</evidence>
<protein>
    <submittedName>
        <fullName evidence="2">Paraquat-inducible protein A</fullName>
    </submittedName>
</protein>
<keyword evidence="1" id="KW-1133">Transmembrane helix</keyword>
<comment type="caution">
    <text evidence="2">The sequence shown here is derived from an EMBL/GenBank/DDBJ whole genome shotgun (WGS) entry which is preliminary data.</text>
</comment>
<dbReference type="Proteomes" id="UP001501600">
    <property type="component" value="Unassembled WGS sequence"/>
</dbReference>
<organism evidence="2 3">
    <name type="scientific">Ferrimonas gelatinilytica</name>
    <dbReference type="NCBI Taxonomy" id="1255257"/>
    <lineage>
        <taxon>Bacteria</taxon>
        <taxon>Pseudomonadati</taxon>
        <taxon>Pseudomonadota</taxon>
        <taxon>Gammaproteobacteria</taxon>
        <taxon>Alteromonadales</taxon>
        <taxon>Ferrimonadaceae</taxon>
        <taxon>Ferrimonas</taxon>
    </lineage>
</organism>
<dbReference type="RefSeq" id="WP_345315600.1">
    <property type="nucleotide sequence ID" value="NZ_BAABLF010000005.1"/>
</dbReference>
<gene>
    <name evidence="2" type="ORF">GCM10025772_06420</name>
</gene>
<feature type="transmembrane region" description="Helical" evidence="1">
    <location>
        <begin position="166"/>
        <end position="186"/>
    </location>
</feature>
<keyword evidence="1" id="KW-0812">Transmembrane</keyword>
<feature type="transmembrane region" description="Helical" evidence="1">
    <location>
        <begin position="90"/>
        <end position="120"/>
    </location>
</feature>
<dbReference type="InterPro" id="IPR007498">
    <property type="entry name" value="PqiA-like"/>
</dbReference>
<feature type="transmembrane region" description="Helical" evidence="1">
    <location>
        <begin position="132"/>
        <end position="154"/>
    </location>
</feature>
<name>A0ABP9RXH7_9GAMM</name>
<dbReference type="EMBL" id="BAABLF010000005">
    <property type="protein sequence ID" value="GAA5187847.1"/>
    <property type="molecule type" value="Genomic_DNA"/>
</dbReference>
<dbReference type="Pfam" id="PF04403">
    <property type="entry name" value="PqiA"/>
    <property type="match status" value="1"/>
</dbReference>
<sequence>MSSNLILCKTCDASVHQRALPSGVRAHCPRCGSRLYDVPYCDLDGLAALALAALLIYFPANLIPLVQVNLVGSLRTTTVLDGALTVLEQGYWLVGIAVIVTGILAPLLLLVSILVQIYLLKTGQAPKLLRRLLLYHQGLSELSMVEIYMISLLVSIFKLTDIADLTYGWGTLCYTLLFIMTFYVQYEYNSNRMWQRYEQLHP</sequence>
<proteinExistence type="predicted"/>
<evidence type="ECO:0000256" key="1">
    <source>
        <dbReference type="SAM" id="Phobius"/>
    </source>
</evidence>
<keyword evidence="3" id="KW-1185">Reference proteome</keyword>
<accession>A0ABP9RXH7</accession>
<reference evidence="3" key="1">
    <citation type="journal article" date="2019" name="Int. J. Syst. Evol. Microbiol.">
        <title>The Global Catalogue of Microorganisms (GCM) 10K type strain sequencing project: providing services to taxonomists for standard genome sequencing and annotation.</title>
        <authorList>
            <consortium name="The Broad Institute Genomics Platform"/>
            <consortium name="The Broad Institute Genome Sequencing Center for Infectious Disease"/>
            <person name="Wu L."/>
            <person name="Ma J."/>
        </authorList>
    </citation>
    <scope>NUCLEOTIDE SEQUENCE [LARGE SCALE GENOMIC DNA]</scope>
    <source>
        <strain evidence="3">JCM 18720</strain>
    </source>
</reference>
<keyword evidence="1" id="KW-0472">Membrane</keyword>
<evidence type="ECO:0000313" key="2">
    <source>
        <dbReference type="EMBL" id="GAA5187847.1"/>
    </source>
</evidence>
<feature type="transmembrane region" description="Helical" evidence="1">
    <location>
        <begin position="46"/>
        <end position="70"/>
    </location>
</feature>